<organism evidence="1">
    <name type="scientific">hydrothermal vent metagenome</name>
    <dbReference type="NCBI Taxonomy" id="652676"/>
    <lineage>
        <taxon>unclassified sequences</taxon>
        <taxon>metagenomes</taxon>
        <taxon>ecological metagenomes</taxon>
    </lineage>
</organism>
<gene>
    <name evidence="1" type="ORF">MNBD_GAMMA01-107</name>
</gene>
<evidence type="ECO:0000313" key="1">
    <source>
        <dbReference type="EMBL" id="VAW37741.1"/>
    </source>
</evidence>
<protein>
    <submittedName>
        <fullName evidence="1">Uncharacterized protein</fullName>
    </submittedName>
</protein>
<accession>A0A3B0V465</accession>
<proteinExistence type="predicted"/>
<reference evidence="1" key="1">
    <citation type="submission" date="2018-06" db="EMBL/GenBank/DDBJ databases">
        <authorList>
            <person name="Zhirakovskaya E."/>
        </authorList>
    </citation>
    <scope>NUCLEOTIDE SEQUENCE</scope>
</reference>
<name>A0A3B0V465_9ZZZZ</name>
<sequence>MSLLSLSTINKIERQIQSAKSFQYIASNSLEQIIGALRQISVRSGLAIYIWSDLGLVNIQSRQMPLPGTKTVLEALKYATKNHYFAVYVFPGVNARNLLEIKSTLPTSSAYLKVNKNTRFLFLINKDTNFNFLTANAEEIQLGNQYTQKYKLRDSKWLLANE</sequence>
<dbReference type="EMBL" id="UOEW01000177">
    <property type="protein sequence ID" value="VAW37741.1"/>
    <property type="molecule type" value="Genomic_DNA"/>
</dbReference>
<dbReference type="AlphaFoldDB" id="A0A3B0V465"/>